<dbReference type="NCBIfam" id="NF038117">
    <property type="entry name" value="choice_anch_I"/>
    <property type="match status" value="1"/>
</dbReference>
<keyword evidence="2" id="KW-0732">Signal</keyword>
<proteinExistence type="predicted"/>
<dbReference type="KEGG" id="dalk:DSCA_23070"/>
<gene>
    <name evidence="5" type="ORF">DSCA_23070</name>
</gene>
<dbReference type="InterPro" id="IPR055188">
    <property type="entry name" value="Choice_anch_I"/>
</dbReference>
<accession>A0A5K7YUM2</accession>
<dbReference type="InterPro" id="IPR004843">
    <property type="entry name" value="Calcineurin-like_PHP"/>
</dbReference>
<evidence type="ECO:0000259" key="4">
    <source>
        <dbReference type="Pfam" id="PF22494"/>
    </source>
</evidence>
<organism evidence="5 6">
    <name type="scientific">Desulfosarcina alkanivorans</name>
    <dbReference type="NCBI Taxonomy" id="571177"/>
    <lineage>
        <taxon>Bacteria</taxon>
        <taxon>Pseudomonadati</taxon>
        <taxon>Thermodesulfobacteriota</taxon>
        <taxon>Desulfobacteria</taxon>
        <taxon>Desulfobacterales</taxon>
        <taxon>Desulfosarcinaceae</taxon>
        <taxon>Desulfosarcina</taxon>
    </lineage>
</organism>
<feature type="domain" description="Calcineurin-like phosphoesterase" evidence="3">
    <location>
        <begin position="28"/>
        <end position="277"/>
    </location>
</feature>
<dbReference type="InterPro" id="IPR015943">
    <property type="entry name" value="WD40/YVTN_repeat-like_dom_sf"/>
</dbReference>
<dbReference type="InterPro" id="IPR029052">
    <property type="entry name" value="Metallo-depent_PP-like"/>
</dbReference>
<dbReference type="GO" id="GO:0016787">
    <property type="term" value="F:hydrolase activity"/>
    <property type="evidence" value="ECO:0007669"/>
    <property type="project" value="InterPro"/>
</dbReference>
<feature type="chain" id="PRO_5024297018" evidence="2">
    <location>
        <begin position="26"/>
        <end position="955"/>
    </location>
</feature>
<dbReference type="SUPFAM" id="SSF75011">
    <property type="entry name" value="3-carboxy-cis,cis-mucoante lactonizing enzyme"/>
    <property type="match status" value="1"/>
</dbReference>
<dbReference type="Gene3D" id="3.60.21.10">
    <property type="match status" value="1"/>
</dbReference>
<dbReference type="PANTHER" id="PTHR46928">
    <property type="entry name" value="MESENCHYME-SPECIFIC CELL SURFACE GLYCOPROTEIN"/>
    <property type="match status" value="1"/>
</dbReference>
<dbReference type="RefSeq" id="WP_167527723.1">
    <property type="nucleotide sequence ID" value="NZ_AP021874.1"/>
</dbReference>
<protein>
    <submittedName>
        <fullName evidence="5">Uncharacterized protein</fullName>
    </submittedName>
</protein>
<evidence type="ECO:0000313" key="5">
    <source>
        <dbReference type="EMBL" id="BBO68377.1"/>
    </source>
</evidence>
<feature type="compositionally biased region" description="Basic and acidic residues" evidence="1">
    <location>
        <begin position="830"/>
        <end position="840"/>
    </location>
</feature>
<feature type="domain" description="Choice-of-anchor I" evidence="4">
    <location>
        <begin position="452"/>
        <end position="934"/>
    </location>
</feature>
<dbReference type="PANTHER" id="PTHR46928:SF1">
    <property type="entry name" value="MESENCHYME-SPECIFIC CELL SURFACE GLYCOPROTEIN"/>
    <property type="match status" value="1"/>
</dbReference>
<dbReference type="Pfam" id="PF22494">
    <property type="entry name" value="choice_anch_I"/>
    <property type="match status" value="1"/>
</dbReference>
<dbReference type="AlphaFoldDB" id="A0A5K7YUM2"/>
<dbReference type="Pfam" id="PF00149">
    <property type="entry name" value="Metallophos"/>
    <property type="match status" value="1"/>
</dbReference>
<dbReference type="InterPro" id="IPR052956">
    <property type="entry name" value="Mesenchyme-surface_protein"/>
</dbReference>
<evidence type="ECO:0000259" key="3">
    <source>
        <dbReference type="Pfam" id="PF00149"/>
    </source>
</evidence>
<evidence type="ECO:0000256" key="1">
    <source>
        <dbReference type="SAM" id="MobiDB-lite"/>
    </source>
</evidence>
<name>A0A5K7YUM2_9BACT</name>
<dbReference type="Gene3D" id="2.130.10.10">
    <property type="entry name" value="YVTN repeat-like/Quinoprotein amine dehydrogenase"/>
    <property type="match status" value="1"/>
</dbReference>
<keyword evidence="6" id="KW-1185">Reference proteome</keyword>
<evidence type="ECO:0000313" key="6">
    <source>
        <dbReference type="Proteomes" id="UP000427906"/>
    </source>
</evidence>
<sequence>MNRRPLYTTMATLLLFTLFSAPALAATRFAVFADPHYYDSDLGTAGAAFEAYLAQDRKLIRESEALVQAVVDGIITAHAADPLDFVIVPGDLTKDGALTSHEEFAGYLELIEAAGIPVFVAPGNHDINNPHAVAYDGEATVSVDNVSPDTFSSIYGPFGYDEALAHDPESLSYAAEPVPGVVLLALDSCKYDDNLFTGHPETGGALEDATVEWAMRIIRHANAAGKQVVAFLHHGLTEHYTGQSQAFAEYVIDDWETVSATLADAGLKLAFTGHYHANDITMATGSVDGARLYDIETGSLVTAPCPYRIVTLHGDNAARVETRHITGIDYDTGGVPFPEYAMDFLYEGLLGIAQYSLVYQYGLPEAQATALAPIVANAFAAHYAGDEQPDADTMAMIIGFANDPDPTTQFLGQMLYALWTDLEPADGRALLTLDPAIRLSALGTYASGVFDDGAAEIVAFDANTRRLFVSNANDNTLDALSIADPAAPVKSFTIDLSPYGAGVNSVAVENGIVAAAVEADPKQDPGKVVFFDTDGAYLSQVTVGALPDMLTFTPDGRKVLVANEGEPSDDYTVDPEGSVSVIDISRGVHRARVKTADFQKFNRCKDKLVADGVRIFGPNATVARDLEPEYIAVAPGSRYAWVSLQENNAIARLNLRSGRMEAVLPLGVKDHGMAGNGIDASNKDDAINITAYDNVFGMFQPDAVAAYRSRGGQYLVTANEGDARDYDAFSEEARVGDDDIRLDPDMFPDAEALQENAALGRLKITTTAGDLDNDGDYDELYSYGGRSFSIFQPTKKGLKLVFDSGDQLEQLTATALPADFNSTNDENDTFDNRSDDKGPEPEGLAIGEVHGRTYLFLGLERIGGIMVYDITLPRRPEFVQYINNRDFSGDPETGSAGDLAPEGLAFIPARQSPTGENLLAVANEVSGTTTVYRIDVKQPWKRCDGKRWGHFAWAR</sequence>
<dbReference type="SUPFAM" id="SSF56300">
    <property type="entry name" value="Metallo-dependent phosphatases"/>
    <property type="match status" value="1"/>
</dbReference>
<feature type="region of interest" description="Disordered" evidence="1">
    <location>
        <begin position="819"/>
        <end position="844"/>
    </location>
</feature>
<dbReference type="EMBL" id="AP021874">
    <property type="protein sequence ID" value="BBO68377.1"/>
    <property type="molecule type" value="Genomic_DNA"/>
</dbReference>
<evidence type="ECO:0000256" key="2">
    <source>
        <dbReference type="SAM" id="SignalP"/>
    </source>
</evidence>
<dbReference type="Proteomes" id="UP000427906">
    <property type="component" value="Chromosome"/>
</dbReference>
<reference evidence="5 6" key="1">
    <citation type="submission" date="2019-11" db="EMBL/GenBank/DDBJ databases">
        <title>Comparative genomics of hydrocarbon-degrading Desulfosarcina strains.</title>
        <authorList>
            <person name="Watanabe M."/>
            <person name="Kojima H."/>
            <person name="Fukui M."/>
        </authorList>
    </citation>
    <scope>NUCLEOTIDE SEQUENCE [LARGE SCALE GENOMIC DNA]</scope>
    <source>
        <strain evidence="5 6">PL12</strain>
    </source>
</reference>
<feature type="signal peptide" evidence="2">
    <location>
        <begin position="1"/>
        <end position="25"/>
    </location>
</feature>